<dbReference type="GO" id="GO:0032259">
    <property type="term" value="P:methylation"/>
    <property type="evidence" value="ECO:0007669"/>
    <property type="project" value="UniProtKB-KW"/>
</dbReference>
<dbReference type="RefSeq" id="WP_245909770.1">
    <property type="nucleotide sequence ID" value="NZ_QJTK01000007.1"/>
</dbReference>
<evidence type="ECO:0000259" key="1">
    <source>
        <dbReference type="Pfam" id="PF13649"/>
    </source>
</evidence>
<evidence type="ECO:0000313" key="2">
    <source>
        <dbReference type="EMBL" id="PYF09745.1"/>
    </source>
</evidence>
<evidence type="ECO:0000313" key="3">
    <source>
        <dbReference type="Proteomes" id="UP000247727"/>
    </source>
</evidence>
<dbReference type="SUPFAM" id="SSF53335">
    <property type="entry name" value="S-adenosyl-L-methionine-dependent methyltransferases"/>
    <property type="match status" value="1"/>
</dbReference>
<organism evidence="2 3">
    <name type="scientific">Rhodobacter viridis</name>
    <dbReference type="NCBI Taxonomy" id="1054202"/>
    <lineage>
        <taxon>Bacteria</taxon>
        <taxon>Pseudomonadati</taxon>
        <taxon>Pseudomonadota</taxon>
        <taxon>Alphaproteobacteria</taxon>
        <taxon>Rhodobacterales</taxon>
        <taxon>Rhodobacter group</taxon>
        <taxon>Rhodobacter</taxon>
    </lineage>
</organism>
<dbReference type="InterPro" id="IPR041698">
    <property type="entry name" value="Methyltransf_25"/>
</dbReference>
<dbReference type="AlphaFoldDB" id="A0A318U0V4"/>
<comment type="caution">
    <text evidence="2">The sequence shown here is derived from an EMBL/GenBank/DDBJ whole genome shotgun (WGS) entry which is preliminary data.</text>
</comment>
<dbReference type="InterPro" id="IPR029063">
    <property type="entry name" value="SAM-dependent_MTases_sf"/>
</dbReference>
<name>A0A318U0V4_9RHOB</name>
<sequence>MKPRPRPILRRGNGGIIMWDERFSGDEYFYGTEPAGFVAAQAWRLAQGAHVLSVAEGEGRNAVWLAAQGLCVHALDGSAPALVKAQKLAAMRGVTITTERADLGRFIWPIGAYDAVFGVFIQFAPPAMRAAMFRGMAQALKPGGLLFLHAFSVRQLANASGGPKVAEQLWTLDLLREAFAGWEVRHQGDYDAVLSEGPGHSGPAALIDFIARKPGR</sequence>
<dbReference type="CDD" id="cd02440">
    <property type="entry name" value="AdoMet_MTases"/>
    <property type="match status" value="1"/>
</dbReference>
<gene>
    <name evidence="2" type="ORF">C8J30_107117</name>
</gene>
<accession>A0A318U0V4</accession>
<protein>
    <submittedName>
        <fullName evidence="2">Methyltransferase family protein</fullName>
    </submittedName>
</protein>
<proteinExistence type="predicted"/>
<feature type="domain" description="Methyltransferase" evidence="1">
    <location>
        <begin position="51"/>
        <end position="144"/>
    </location>
</feature>
<dbReference type="Proteomes" id="UP000247727">
    <property type="component" value="Unassembled WGS sequence"/>
</dbReference>
<keyword evidence="3" id="KW-1185">Reference proteome</keyword>
<keyword evidence="2" id="KW-0489">Methyltransferase</keyword>
<dbReference type="Gene3D" id="3.40.50.150">
    <property type="entry name" value="Vaccinia Virus protein VP39"/>
    <property type="match status" value="1"/>
</dbReference>
<reference evidence="2 3" key="1">
    <citation type="submission" date="2018-06" db="EMBL/GenBank/DDBJ databases">
        <title>Genomic Encyclopedia of Type Strains, Phase III (KMG-III): the genomes of soil and plant-associated and newly described type strains.</title>
        <authorList>
            <person name="Whitman W."/>
        </authorList>
    </citation>
    <scope>NUCLEOTIDE SEQUENCE [LARGE SCALE GENOMIC DNA]</scope>
    <source>
        <strain evidence="2 3">JA737</strain>
    </source>
</reference>
<dbReference type="Pfam" id="PF13649">
    <property type="entry name" value="Methyltransf_25"/>
    <property type="match status" value="1"/>
</dbReference>
<keyword evidence="2" id="KW-0808">Transferase</keyword>
<dbReference type="EMBL" id="QJTK01000007">
    <property type="protein sequence ID" value="PYF09745.1"/>
    <property type="molecule type" value="Genomic_DNA"/>
</dbReference>
<dbReference type="GO" id="GO:0008168">
    <property type="term" value="F:methyltransferase activity"/>
    <property type="evidence" value="ECO:0007669"/>
    <property type="project" value="UniProtKB-KW"/>
</dbReference>